<dbReference type="RefSeq" id="WP_134530979.1">
    <property type="nucleotide sequence ID" value="NZ_CAADJA010000002.1"/>
</dbReference>
<evidence type="ECO:0000313" key="2">
    <source>
        <dbReference type="Proteomes" id="UP000373449"/>
    </source>
</evidence>
<gene>
    <name evidence="1" type="ORF">NCTC12282_01394</name>
</gene>
<organism evidence="1 2">
    <name type="scientific">Budvicia aquatica</name>
    <dbReference type="NCBI Taxonomy" id="82979"/>
    <lineage>
        <taxon>Bacteria</taxon>
        <taxon>Pseudomonadati</taxon>
        <taxon>Pseudomonadota</taxon>
        <taxon>Gammaproteobacteria</taxon>
        <taxon>Enterobacterales</taxon>
        <taxon>Budviciaceae</taxon>
        <taxon>Budvicia</taxon>
    </lineage>
</organism>
<proteinExistence type="predicted"/>
<dbReference type="Proteomes" id="UP000373449">
    <property type="component" value="Unassembled WGS sequence"/>
</dbReference>
<sequence>MNSGRRYYRIGATFSAAKAERIDLHDAGSQLKLVRGEDTPGDGRYIRIGQLLNNGSVTYQNADSVAGYLQANIAELSGNGIFNMRVGWHER</sequence>
<accession>A0A484ZEP7</accession>
<protein>
    <submittedName>
        <fullName evidence="1">Uncharacterized protein</fullName>
    </submittedName>
</protein>
<dbReference type="AlphaFoldDB" id="A0A484ZEP7"/>
<dbReference type="EMBL" id="CAADJA010000002">
    <property type="protein sequence ID" value="VFS46485.1"/>
    <property type="molecule type" value="Genomic_DNA"/>
</dbReference>
<reference evidence="1 2" key="1">
    <citation type="submission" date="2019-03" db="EMBL/GenBank/DDBJ databases">
        <authorList>
            <consortium name="Pathogen Informatics"/>
        </authorList>
    </citation>
    <scope>NUCLEOTIDE SEQUENCE [LARGE SCALE GENOMIC DNA]</scope>
    <source>
        <strain evidence="1 2">NCTC12282</strain>
    </source>
</reference>
<evidence type="ECO:0000313" key="1">
    <source>
        <dbReference type="EMBL" id="VFS46485.1"/>
    </source>
</evidence>
<name>A0A484ZEP7_9GAMM</name>